<accession>A0A0N0P245</accession>
<reference evidence="1 2" key="1">
    <citation type="journal article" date="2015" name="PLoS Pathog.">
        <title>Leptomonas seymouri: Adaptations to the Dixenous Life Cycle Analyzed by Genome Sequencing, Transcriptome Profiling and Co-infection with Leishmania donovani.</title>
        <authorList>
            <person name="Kraeva N."/>
            <person name="Butenko A."/>
            <person name="Hlavacova J."/>
            <person name="Kostygov A."/>
            <person name="Myskova J."/>
            <person name="Grybchuk D."/>
            <person name="Lestinova T."/>
            <person name="Votypka J."/>
            <person name="Volf P."/>
            <person name="Opperdoes F."/>
            <person name="Flegontov P."/>
            <person name="Lukes J."/>
            <person name="Yurchenko V."/>
        </authorList>
    </citation>
    <scope>NUCLEOTIDE SEQUENCE [LARGE SCALE GENOMIC DNA]</scope>
    <source>
        <strain evidence="1 2">ATCC 30220</strain>
    </source>
</reference>
<dbReference type="Proteomes" id="UP000038009">
    <property type="component" value="Unassembled WGS sequence"/>
</dbReference>
<dbReference type="EMBL" id="LJSK01000809">
    <property type="protein sequence ID" value="KPI82526.1"/>
    <property type="molecule type" value="Genomic_DNA"/>
</dbReference>
<evidence type="ECO:0000313" key="1">
    <source>
        <dbReference type="EMBL" id="KPI82526.1"/>
    </source>
</evidence>
<name>A0A0N0P245_LEPSE</name>
<gene>
    <name evidence="1" type="ORF">ABL78_8464</name>
</gene>
<keyword evidence="2" id="KW-1185">Reference proteome</keyword>
<comment type="caution">
    <text evidence="1">The sequence shown here is derived from an EMBL/GenBank/DDBJ whole genome shotgun (WGS) entry which is preliminary data.</text>
</comment>
<organism evidence="1 2">
    <name type="scientific">Leptomonas seymouri</name>
    <dbReference type="NCBI Taxonomy" id="5684"/>
    <lineage>
        <taxon>Eukaryota</taxon>
        <taxon>Discoba</taxon>
        <taxon>Euglenozoa</taxon>
        <taxon>Kinetoplastea</taxon>
        <taxon>Metakinetoplastina</taxon>
        <taxon>Trypanosomatida</taxon>
        <taxon>Trypanosomatidae</taxon>
        <taxon>Leishmaniinae</taxon>
        <taxon>Leptomonas</taxon>
    </lineage>
</organism>
<dbReference type="VEuPathDB" id="TriTrypDB:Lsey_0811_0010"/>
<evidence type="ECO:0000313" key="2">
    <source>
        <dbReference type="Proteomes" id="UP000038009"/>
    </source>
</evidence>
<proteinExistence type="predicted"/>
<protein>
    <submittedName>
        <fullName evidence="1">Uncharacterized protein</fullName>
    </submittedName>
</protein>
<dbReference type="AlphaFoldDB" id="A0A0N0P245"/>
<sequence length="138" mass="15935">MMACSCEPCGWDGWWQRYRQPGCRNQRNTKAGGGRRRRLFCLSGEMKSGTFEVPDVRRFSFHWSWLLYRPPAWNAVLAHPLHRPQRRATRRGKGREVSCEAQHTVKQRLFVFTSLAEGGGSQPPFFRCPCVALFCISS</sequence>